<evidence type="ECO:0000256" key="3">
    <source>
        <dbReference type="ARBA" id="ARBA00023125"/>
    </source>
</evidence>
<dbReference type="CDD" id="cd08422">
    <property type="entry name" value="PBP2_CrgA_like"/>
    <property type="match status" value="1"/>
</dbReference>
<dbReference type="InterPro" id="IPR036388">
    <property type="entry name" value="WH-like_DNA-bd_sf"/>
</dbReference>
<name>A0A1M7YS03_9VIBR</name>
<dbReference type="GO" id="GO:0006351">
    <property type="term" value="P:DNA-templated transcription"/>
    <property type="evidence" value="ECO:0007669"/>
    <property type="project" value="TreeGrafter"/>
</dbReference>
<organism evidence="6 7">
    <name type="scientific">Vibrio quintilis</name>
    <dbReference type="NCBI Taxonomy" id="1117707"/>
    <lineage>
        <taxon>Bacteria</taxon>
        <taxon>Pseudomonadati</taxon>
        <taxon>Pseudomonadota</taxon>
        <taxon>Gammaproteobacteria</taxon>
        <taxon>Vibrionales</taxon>
        <taxon>Vibrionaceae</taxon>
        <taxon>Vibrio</taxon>
    </lineage>
</organism>
<dbReference type="OrthoDB" id="9786526at2"/>
<protein>
    <submittedName>
        <fullName evidence="6">HTH-type transcriptional regulator DmlR</fullName>
    </submittedName>
</protein>
<evidence type="ECO:0000313" key="7">
    <source>
        <dbReference type="Proteomes" id="UP000184600"/>
    </source>
</evidence>
<dbReference type="AlphaFoldDB" id="A0A1M7YS03"/>
<proteinExistence type="inferred from homology"/>
<keyword evidence="3" id="KW-0238">DNA-binding</keyword>
<dbReference type="Gene3D" id="3.40.190.290">
    <property type="match status" value="1"/>
</dbReference>
<dbReference type="GO" id="GO:0043565">
    <property type="term" value="F:sequence-specific DNA binding"/>
    <property type="evidence" value="ECO:0007669"/>
    <property type="project" value="TreeGrafter"/>
</dbReference>
<dbReference type="InterPro" id="IPR000847">
    <property type="entry name" value="LysR_HTH_N"/>
</dbReference>
<dbReference type="SUPFAM" id="SSF53850">
    <property type="entry name" value="Periplasmic binding protein-like II"/>
    <property type="match status" value="1"/>
</dbReference>
<feature type="domain" description="HTH lysR-type" evidence="5">
    <location>
        <begin position="10"/>
        <end position="65"/>
    </location>
</feature>
<dbReference type="EMBL" id="FRFG01000014">
    <property type="protein sequence ID" value="SHO55400.1"/>
    <property type="molecule type" value="Genomic_DNA"/>
</dbReference>
<keyword evidence="7" id="KW-1185">Reference proteome</keyword>
<evidence type="ECO:0000256" key="2">
    <source>
        <dbReference type="ARBA" id="ARBA00023015"/>
    </source>
</evidence>
<gene>
    <name evidence="6" type="primary">dmlR_4</name>
    <name evidence="6" type="ORF">VQ7734_01128</name>
</gene>
<dbReference type="PANTHER" id="PTHR30537:SF5">
    <property type="entry name" value="HTH-TYPE TRANSCRIPTIONAL ACTIVATOR TTDR-RELATED"/>
    <property type="match status" value="1"/>
</dbReference>
<evidence type="ECO:0000259" key="5">
    <source>
        <dbReference type="PROSITE" id="PS50931"/>
    </source>
</evidence>
<dbReference type="InterPro" id="IPR058163">
    <property type="entry name" value="LysR-type_TF_proteobact-type"/>
</dbReference>
<dbReference type="Gene3D" id="1.10.10.10">
    <property type="entry name" value="Winged helix-like DNA-binding domain superfamily/Winged helix DNA-binding domain"/>
    <property type="match status" value="1"/>
</dbReference>
<dbReference type="PROSITE" id="PS50931">
    <property type="entry name" value="HTH_LYSR"/>
    <property type="match status" value="1"/>
</dbReference>
<accession>A0A1M7YS03</accession>
<reference evidence="7" key="1">
    <citation type="submission" date="2016-12" db="EMBL/GenBank/DDBJ databases">
        <authorList>
            <person name="Rodrigo-Torres L."/>
            <person name="Arahal R.D."/>
            <person name="Lucena T."/>
        </authorList>
    </citation>
    <scope>NUCLEOTIDE SEQUENCE [LARGE SCALE GENOMIC DNA]</scope>
</reference>
<dbReference type="STRING" id="1117707.VQ7734_01128"/>
<dbReference type="PANTHER" id="PTHR30537">
    <property type="entry name" value="HTH-TYPE TRANSCRIPTIONAL REGULATOR"/>
    <property type="match status" value="1"/>
</dbReference>
<sequence>MQQTQLISLLPDLATFILIVNEGSFTAAAAKMDVTPSALSKLVTRLEQALSVKLLERTTRKLVITQTGQQVYDQCLRMLNAAQHAVELSATDHQRPSGALTVAAPEAFLNSVLQPFVVPFLKQYPDIQLKLRSVDGPIDLFRNHIDIAFRLTDQPDENLVMKELGKTNLVLCASPEYLQTYGNPQHPTELISHDCLYLAEHSKDHIWTFMREGESHTITVTGRYAVNHSQLRLNGVKHGLGIGIFHDFVIQEALAAGEVEQLMTSWTIKSSYHGAVVMQYAQTQYMPARLRVFIDYMSGHLPHKLTLNSYQKITAPPFRDRYDGDFDLQDR</sequence>
<keyword evidence="4" id="KW-0804">Transcription</keyword>
<dbReference type="FunFam" id="1.10.10.10:FF:000001">
    <property type="entry name" value="LysR family transcriptional regulator"/>
    <property type="match status" value="1"/>
</dbReference>
<evidence type="ECO:0000313" key="6">
    <source>
        <dbReference type="EMBL" id="SHO55400.1"/>
    </source>
</evidence>
<dbReference type="Pfam" id="PF00126">
    <property type="entry name" value="HTH_1"/>
    <property type="match status" value="1"/>
</dbReference>
<comment type="similarity">
    <text evidence="1">Belongs to the LysR transcriptional regulatory family.</text>
</comment>
<keyword evidence="2" id="KW-0805">Transcription regulation</keyword>
<dbReference type="Pfam" id="PF03466">
    <property type="entry name" value="LysR_substrate"/>
    <property type="match status" value="1"/>
</dbReference>
<evidence type="ECO:0000256" key="1">
    <source>
        <dbReference type="ARBA" id="ARBA00009437"/>
    </source>
</evidence>
<dbReference type="InterPro" id="IPR036390">
    <property type="entry name" value="WH_DNA-bd_sf"/>
</dbReference>
<evidence type="ECO:0000256" key="4">
    <source>
        <dbReference type="ARBA" id="ARBA00023163"/>
    </source>
</evidence>
<dbReference type="SUPFAM" id="SSF46785">
    <property type="entry name" value="Winged helix' DNA-binding domain"/>
    <property type="match status" value="1"/>
</dbReference>
<dbReference type="InterPro" id="IPR005119">
    <property type="entry name" value="LysR_subst-bd"/>
</dbReference>
<dbReference type="GO" id="GO:0003700">
    <property type="term" value="F:DNA-binding transcription factor activity"/>
    <property type="evidence" value="ECO:0007669"/>
    <property type="project" value="InterPro"/>
</dbReference>
<dbReference type="Proteomes" id="UP000184600">
    <property type="component" value="Unassembled WGS sequence"/>
</dbReference>